<feature type="signal peptide" evidence="1">
    <location>
        <begin position="1"/>
        <end position="19"/>
    </location>
</feature>
<name>A0A9N9L6Y8_9HELO</name>
<dbReference type="Proteomes" id="UP000696280">
    <property type="component" value="Unassembled WGS sequence"/>
</dbReference>
<dbReference type="EMBL" id="CAJVRL010000106">
    <property type="protein sequence ID" value="CAG8961331.1"/>
    <property type="molecule type" value="Genomic_DNA"/>
</dbReference>
<evidence type="ECO:0000256" key="1">
    <source>
        <dbReference type="SAM" id="SignalP"/>
    </source>
</evidence>
<sequence length="90" mass="9343">MKFAVVMLGIFAATVMAQAQEPFCDNGTEGDGGCEANGQHTYCCIQDESDRGAYHTRRKISVLSANKAGSSQCTAPNAKVQGGGKIACAP</sequence>
<comment type="caution">
    <text evidence="2">The sequence shown here is derived from an EMBL/GenBank/DDBJ whole genome shotgun (WGS) entry which is preliminary data.</text>
</comment>
<feature type="chain" id="PRO_5040250472" evidence="1">
    <location>
        <begin position="20"/>
        <end position="90"/>
    </location>
</feature>
<gene>
    <name evidence="2" type="ORF">HYFRA_00013792</name>
</gene>
<protein>
    <submittedName>
        <fullName evidence="2">Uncharacterized protein</fullName>
    </submittedName>
</protein>
<proteinExistence type="predicted"/>
<dbReference type="AlphaFoldDB" id="A0A9N9L6Y8"/>
<evidence type="ECO:0000313" key="2">
    <source>
        <dbReference type="EMBL" id="CAG8961331.1"/>
    </source>
</evidence>
<keyword evidence="1" id="KW-0732">Signal</keyword>
<accession>A0A9N9L6Y8</accession>
<evidence type="ECO:0000313" key="3">
    <source>
        <dbReference type="Proteomes" id="UP000696280"/>
    </source>
</evidence>
<organism evidence="2 3">
    <name type="scientific">Hymenoscyphus fraxineus</name>
    <dbReference type="NCBI Taxonomy" id="746836"/>
    <lineage>
        <taxon>Eukaryota</taxon>
        <taxon>Fungi</taxon>
        <taxon>Dikarya</taxon>
        <taxon>Ascomycota</taxon>
        <taxon>Pezizomycotina</taxon>
        <taxon>Leotiomycetes</taxon>
        <taxon>Helotiales</taxon>
        <taxon>Helotiaceae</taxon>
        <taxon>Hymenoscyphus</taxon>
    </lineage>
</organism>
<dbReference type="OrthoDB" id="4954273at2759"/>
<keyword evidence="3" id="KW-1185">Reference proteome</keyword>
<reference evidence="2" key="1">
    <citation type="submission" date="2021-07" db="EMBL/GenBank/DDBJ databases">
        <authorList>
            <person name="Durling M."/>
        </authorList>
    </citation>
    <scope>NUCLEOTIDE SEQUENCE</scope>
</reference>